<dbReference type="PANTHER" id="PTHR21366:SF22">
    <property type="entry name" value="VOC DOMAIN-CONTAINING PROTEIN"/>
    <property type="match status" value="1"/>
</dbReference>
<dbReference type="Proteomes" id="UP000516314">
    <property type="component" value="Chromosome 5"/>
</dbReference>
<dbReference type="InterPro" id="IPR029068">
    <property type="entry name" value="Glyas_Bleomycin-R_OHBP_Dase"/>
</dbReference>
<reference evidence="1 2" key="1">
    <citation type="submission" date="2020-09" db="EMBL/GenBank/DDBJ databases">
        <authorList>
            <person name="Ashkenazy H."/>
        </authorList>
    </citation>
    <scope>NUCLEOTIDE SEQUENCE [LARGE SCALE GENOMIC DNA]</scope>
    <source>
        <strain evidence="2">cv. Cdm-0</strain>
    </source>
</reference>
<dbReference type="EMBL" id="LR881470">
    <property type="protein sequence ID" value="CAD5335107.1"/>
    <property type="molecule type" value="Genomic_DNA"/>
</dbReference>
<proteinExistence type="predicted"/>
<gene>
    <name evidence="1" type="ORF">AT9943_LOCUS22379</name>
</gene>
<dbReference type="PANTHER" id="PTHR21366">
    <property type="entry name" value="GLYOXALASE FAMILY PROTEIN"/>
    <property type="match status" value="1"/>
</dbReference>
<accession>A0A7G2FGT7</accession>
<sequence length="150" mass="17024">MASIFRPSSASLDLRPKVICTNLSTKERFEFQKKSVRKERINVRFYSLKAKAQGSSIEGISVVQEKELNNKTGLEINEARPHDKLPYRGAWLWVGSEMIHLMELPNPDPLTGRPEHGGRDRHACIAIRDVSNLKEILDKAGSLYFFILSS</sequence>
<evidence type="ECO:0000313" key="1">
    <source>
        <dbReference type="EMBL" id="CAD5335107.1"/>
    </source>
</evidence>
<organism evidence="1 2">
    <name type="scientific">Arabidopsis thaliana</name>
    <name type="common">Mouse-ear cress</name>
    <dbReference type="NCBI Taxonomy" id="3702"/>
    <lineage>
        <taxon>Eukaryota</taxon>
        <taxon>Viridiplantae</taxon>
        <taxon>Streptophyta</taxon>
        <taxon>Embryophyta</taxon>
        <taxon>Tracheophyta</taxon>
        <taxon>Spermatophyta</taxon>
        <taxon>Magnoliopsida</taxon>
        <taxon>eudicotyledons</taxon>
        <taxon>Gunneridae</taxon>
        <taxon>Pentapetalae</taxon>
        <taxon>rosids</taxon>
        <taxon>malvids</taxon>
        <taxon>Brassicales</taxon>
        <taxon>Brassicaceae</taxon>
        <taxon>Camelineae</taxon>
        <taxon>Arabidopsis</taxon>
    </lineage>
</organism>
<dbReference type="SUPFAM" id="SSF54593">
    <property type="entry name" value="Glyoxalase/Bleomycin resistance protein/Dihydroxybiphenyl dioxygenase"/>
    <property type="match status" value="1"/>
</dbReference>
<dbReference type="AlphaFoldDB" id="A0A7G2FGT7"/>
<protein>
    <submittedName>
        <fullName evidence="1">(thale cress) hypothetical protein</fullName>
    </submittedName>
</protein>
<name>A0A7G2FGT7_ARATH</name>
<evidence type="ECO:0000313" key="2">
    <source>
        <dbReference type="Proteomes" id="UP000516314"/>
    </source>
</evidence>
<dbReference type="InterPro" id="IPR050383">
    <property type="entry name" value="GlyoxalaseI/FosfomycinResist"/>
</dbReference>